<evidence type="ECO:0000313" key="1">
    <source>
        <dbReference type="EMBL" id="ROP30399.1"/>
    </source>
</evidence>
<organism evidence="1 2">
    <name type="scientific">Couchioplanes caeruleus</name>
    <dbReference type="NCBI Taxonomy" id="56438"/>
    <lineage>
        <taxon>Bacteria</taxon>
        <taxon>Bacillati</taxon>
        <taxon>Actinomycetota</taxon>
        <taxon>Actinomycetes</taxon>
        <taxon>Micromonosporales</taxon>
        <taxon>Micromonosporaceae</taxon>
        <taxon>Couchioplanes</taxon>
    </lineage>
</organism>
<accession>A0A3N1GJL2</accession>
<proteinExistence type="predicted"/>
<comment type="caution">
    <text evidence="1">The sequence shown here is derived from an EMBL/GenBank/DDBJ whole genome shotgun (WGS) entry which is preliminary data.</text>
</comment>
<evidence type="ECO:0000313" key="2">
    <source>
        <dbReference type="Proteomes" id="UP000271683"/>
    </source>
</evidence>
<dbReference type="Proteomes" id="UP000271683">
    <property type="component" value="Unassembled WGS sequence"/>
</dbReference>
<dbReference type="SUPFAM" id="SSF75005">
    <property type="entry name" value="Arabinanase/levansucrase/invertase"/>
    <property type="match status" value="1"/>
</dbReference>
<name>A0A3N1GJL2_9ACTN</name>
<protein>
    <recommendedName>
        <fullName evidence="3">Bacterial repeat domain-containing protein</fullName>
    </recommendedName>
</protein>
<dbReference type="AlphaFoldDB" id="A0A3N1GJL2"/>
<reference evidence="1 2" key="1">
    <citation type="submission" date="2018-11" db="EMBL/GenBank/DDBJ databases">
        <title>Sequencing the genomes of 1000 actinobacteria strains.</title>
        <authorList>
            <person name="Klenk H.-P."/>
        </authorList>
    </citation>
    <scope>NUCLEOTIDE SEQUENCE [LARGE SCALE GENOMIC DNA]</scope>
    <source>
        <strain evidence="1 2">DSM 43634</strain>
    </source>
</reference>
<evidence type="ECO:0008006" key="3">
    <source>
        <dbReference type="Google" id="ProtNLM"/>
    </source>
</evidence>
<gene>
    <name evidence="1" type="ORF">EDD30_3244</name>
</gene>
<dbReference type="EMBL" id="RJKL01000001">
    <property type="protein sequence ID" value="ROP30399.1"/>
    <property type="molecule type" value="Genomic_DNA"/>
</dbReference>
<dbReference type="Gene3D" id="2.115.10.20">
    <property type="entry name" value="Glycosyl hydrolase domain, family 43"/>
    <property type="match status" value="2"/>
</dbReference>
<dbReference type="InterPro" id="IPR023296">
    <property type="entry name" value="Glyco_hydro_beta-prop_sf"/>
</dbReference>
<sequence length="526" mass="56370">MPQTGSYAFGCGTSGKDCAGTFRVSGNAVRNVMFRPVRCTEGQISLNTVAAVSGGRFTFSGTPTSSVSVPTPVQATGTFQTTTKGTIRLTYSAPEVGCAAATTTFSFTRRNGAKLGWQGWRDAGVAIDGAVDADVVVLPDGRMRLYYGLGVGGSDSWRITSSISTDGKTWTPEETNLVGRDWGPADVLRLPDGRFRMYYTPSNDPTLAPDQQRSVRSAISDDGINWTVEPGHRLNPAAFTQLAPTDGTEFQVSHPGVMQLADGTWLMLAAYNIEKGFNPNGASSSEQTELVVWATSADGLDFTARGIAVDSRNKATFDGFASSPDPVLWEDGSVRAYFWSPGPSLPHNQKMYNGIQYTTFTGTGWTAAKPVRTSTAFPGAASAAYPGGDPTVAIFKGRIFMYYGHFQEGHQTTEYSVMTSRAYSVRVRRTGSGTIASGLAFGSGAMRNDMSTGLRCTGNACATTVLAGTKLWLFATPGKGYRFAGWTGCNSSLPYEYPPPRPDYKTRLCWISATKSVTVTAKFVKR</sequence>